<dbReference type="InterPro" id="IPR051531">
    <property type="entry name" value="N-acetyltransferase"/>
</dbReference>
<dbReference type="EMBL" id="WXYO01000008">
    <property type="protein sequence ID" value="NAS13893.1"/>
    <property type="molecule type" value="Genomic_DNA"/>
</dbReference>
<dbReference type="AlphaFoldDB" id="A0A6L9EGT8"/>
<keyword evidence="1 5" id="KW-0808">Transferase</keyword>
<dbReference type="InterPro" id="IPR016181">
    <property type="entry name" value="Acyl_CoA_acyltransferase"/>
</dbReference>
<dbReference type="SUPFAM" id="SSF55729">
    <property type="entry name" value="Acyl-CoA N-acyltransferases (Nat)"/>
    <property type="match status" value="1"/>
</dbReference>
<keyword evidence="6" id="KW-1185">Reference proteome</keyword>
<organism evidence="5 6">
    <name type="scientific">Poritiphilus flavus</name>
    <dbReference type="NCBI Taxonomy" id="2697053"/>
    <lineage>
        <taxon>Bacteria</taxon>
        <taxon>Pseudomonadati</taxon>
        <taxon>Bacteroidota</taxon>
        <taxon>Flavobacteriia</taxon>
        <taxon>Flavobacteriales</taxon>
        <taxon>Flavobacteriaceae</taxon>
        <taxon>Poritiphilus</taxon>
    </lineage>
</organism>
<evidence type="ECO:0000256" key="1">
    <source>
        <dbReference type="ARBA" id="ARBA00022679"/>
    </source>
</evidence>
<protein>
    <submittedName>
        <fullName evidence="5">GNAT family N-acetyltransferase</fullName>
    </submittedName>
</protein>
<proteinExistence type="inferred from homology"/>
<evidence type="ECO:0000313" key="6">
    <source>
        <dbReference type="Proteomes" id="UP000475249"/>
    </source>
</evidence>
<dbReference type="InterPro" id="IPR000182">
    <property type="entry name" value="GNAT_dom"/>
</dbReference>
<dbReference type="RefSeq" id="WP_161436934.1">
    <property type="nucleotide sequence ID" value="NZ_WXYO01000008.1"/>
</dbReference>
<dbReference type="Pfam" id="PF13302">
    <property type="entry name" value="Acetyltransf_3"/>
    <property type="match status" value="1"/>
</dbReference>
<evidence type="ECO:0000256" key="2">
    <source>
        <dbReference type="ARBA" id="ARBA00023315"/>
    </source>
</evidence>
<dbReference type="Gene3D" id="3.40.630.30">
    <property type="match status" value="1"/>
</dbReference>
<gene>
    <name evidence="5" type="ORF">GTQ38_17900</name>
</gene>
<evidence type="ECO:0000259" key="4">
    <source>
        <dbReference type="PROSITE" id="PS51186"/>
    </source>
</evidence>
<dbReference type="PANTHER" id="PTHR43792">
    <property type="entry name" value="GNAT FAMILY, PUTATIVE (AFU_ORTHOLOGUE AFUA_3G00765)-RELATED-RELATED"/>
    <property type="match status" value="1"/>
</dbReference>
<evidence type="ECO:0000256" key="3">
    <source>
        <dbReference type="ARBA" id="ARBA00038502"/>
    </source>
</evidence>
<sequence>MQKEIPYGIITDRLVIRCYRPADAELLLEAITNSLDNLKKWMPWAKTEPSSLEAKKELLQKFELDFLKNIDYNFGLFNRKQDVFIGSAGLHTRIAPNAREIGYWINSAYLNQGYATECTHALIKVGFEYHEIDHIEIHCDPNNAASQQIPKKLSFELAEILKNHSTTPEGKPRDTMIWKLTHERYQETSDSYPEIEVFYKEDLKGN</sequence>
<dbReference type="PROSITE" id="PS51186">
    <property type="entry name" value="GNAT"/>
    <property type="match status" value="1"/>
</dbReference>
<reference evidence="5 6" key="1">
    <citation type="submission" date="2020-01" db="EMBL/GenBank/DDBJ databases">
        <title>Bacteria diversity of Porities sp.</title>
        <authorList>
            <person name="Wang G."/>
        </authorList>
    </citation>
    <scope>NUCLEOTIDE SEQUENCE [LARGE SCALE GENOMIC DNA]</scope>
    <source>
        <strain evidence="5 6">R33</strain>
    </source>
</reference>
<feature type="domain" description="N-acetyltransferase" evidence="4">
    <location>
        <begin position="14"/>
        <end position="174"/>
    </location>
</feature>
<comment type="similarity">
    <text evidence="3">Belongs to the acetyltransferase family. RimJ subfamily.</text>
</comment>
<dbReference type="PANTHER" id="PTHR43792:SF8">
    <property type="entry name" value="[RIBOSOMAL PROTEIN US5]-ALANINE N-ACETYLTRANSFERASE"/>
    <property type="match status" value="1"/>
</dbReference>
<name>A0A6L9EGT8_9FLAO</name>
<accession>A0A6L9EGT8</accession>
<keyword evidence="2" id="KW-0012">Acyltransferase</keyword>
<comment type="caution">
    <text evidence="5">The sequence shown here is derived from an EMBL/GenBank/DDBJ whole genome shotgun (WGS) entry which is preliminary data.</text>
</comment>
<evidence type="ECO:0000313" key="5">
    <source>
        <dbReference type="EMBL" id="NAS13893.1"/>
    </source>
</evidence>
<dbReference type="GO" id="GO:0016747">
    <property type="term" value="F:acyltransferase activity, transferring groups other than amino-acyl groups"/>
    <property type="evidence" value="ECO:0007669"/>
    <property type="project" value="InterPro"/>
</dbReference>
<dbReference type="Proteomes" id="UP000475249">
    <property type="component" value="Unassembled WGS sequence"/>
</dbReference>